<gene>
    <name evidence="2" type="ORF">OH136_14110</name>
</gene>
<proteinExistence type="predicted"/>
<evidence type="ECO:0000313" key="3">
    <source>
        <dbReference type="Proteomes" id="UP001208041"/>
    </source>
</evidence>
<dbReference type="EMBL" id="JAOYFC010000003">
    <property type="protein sequence ID" value="MCV6825692.1"/>
    <property type="molecule type" value="Genomic_DNA"/>
</dbReference>
<name>A0AAE3J4E0_9RHOB</name>
<dbReference type="RefSeq" id="WP_263954626.1">
    <property type="nucleotide sequence ID" value="NZ_JAOYFC010000003.1"/>
</dbReference>
<keyword evidence="1" id="KW-0732">Signal</keyword>
<feature type="chain" id="PRO_5042150574" description="DUF2125 domain-containing protein" evidence="1">
    <location>
        <begin position="24"/>
        <end position="499"/>
    </location>
</feature>
<evidence type="ECO:0008006" key="4">
    <source>
        <dbReference type="Google" id="ProtNLM"/>
    </source>
</evidence>
<evidence type="ECO:0000256" key="1">
    <source>
        <dbReference type="SAM" id="SignalP"/>
    </source>
</evidence>
<keyword evidence="3" id="KW-1185">Reference proteome</keyword>
<sequence>MSFIRKFTTTSALCALLSSPALADVTADDVWEGLQAQYTMMGYQAAATNVTRDGNKLIIDDFVLSMEIPEEDETLKVSGINLVLEELANGTVDIQFPDELTINAEVADVIVELLLTLTEDSIVASGNPDDMTFAMSVENYIIDLKQIREGDVAFLPKAIITMTGLAGDMRVAKGGMTELVYDMTSDSLNIDVDFEDPEGDGQFTALLNLTGVTADSTSTIPNDVDMTNIADALAQGMKSDGAFGYSGATFNVKVVDEQEGADISGSSQSGSFGFQMSEAGIGYNTASTNTDLTVIPAVMPLPLKFQIAETASQFLFPISKSDAPQDAKIMMKYAGLTLDEAIWGMFDPGSVLPRTPATILMDLSAQVSWDLDLLDPANAEALEGSNFPGKLYSANINDIQIAAAGAEFTGNGAFTFNNDDLETFDGLPAPDGEINLKLTGGNGLLDKLIQMGFVKEEDAMGIRMMSGLFANAGEGDDELVSKIEVKPNGNVLANGTRIK</sequence>
<reference evidence="2" key="1">
    <citation type="submission" date="2022-10" db="EMBL/GenBank/DDBJ databases">
        <authorList>
            <person name="Yue Y."/>
        </authorList>
    </citation>
    <scope>NUCLEOTIDE SEQUENCE</scope>
    <source>
        <strain evidence="2">Z654</strain>
    </source>
</reference>
<organism evidence="2 3">
    <name type="scientific">Halocynthiibacter halioticoli</name>
    <dbReference type="NCBI Taxonomy" id="2986804"/>
    <lineage>
        <taxon>Bacteria</taxon>
        <taxon>Pseudomonadati</taxon>
        <taxon>Pseudomonadota</taxon>
        <taxon>Alphaproteobacteria</taxon>
        <taxon>Rhodobacterales</taxon>
        <taxon>Paracoccaceae</taxon>
        <taxon>Halocynthiibacter</taxon>
    </lineage>
</organism>
<protein>
    <recommendedName>
        <fullName evidence="4">DUF2125 domain-containing protein</fullName>
    </recommendedName>
</protein>
<feature type="signal peptide" evidence="1">
    <location>
        <begin position="1"/>
        <end position="23"/>
    </location>
</feature>
<comment type="caution">
    <text evidence="2">The sequence shown here is derived from an EMBL/GenBank/DDBJ whole genome shotgun (WGS) entry which is preliminary data.</text>
</comment>
<dbReference type="Proteomes" id="UP001208041">
    <property type="component" value="Unassembled WGS sequence"/>
</dbReference>
<evidence type="ECO:0000313" key="2">
    <source>
        <dbReference type="EMBL" id="MCV6825692.1"/>
    </source>
</evidence>
<dbReference type="AlphaFoldDB" id="A0AAE3J4E0"/>
<accession>A0AAE3J4E0</accession>